<name>A0A9W6G543_9ACTN</name>
<comment type="caution">
    <text evidence="2">The sequence shown here is derived from an EMBL/GenBank/DDBJ whole genome shotgun (WGS) entry which is preliminary data.</text>
</comment>
<proteinExistence type="predicted"/>
<keyword evidence="1" id="KW-1133">Transmembrane helix</keyword>
<keyword evidence="1" id="KW-0812">Transmembrane</keyword>
<accession>A0A9W6G543</accession>
<dbReference type="Proteomes" id="UP001144313">
    <property type="component" value="Unassembled WGS sequence"/>
</dbReference>
<dbReference type="AlphaFoldDB" id="A0A9W6G543"/>
<feature type="transmembrane region" description="Helical" evidence="1">
    <location>
        <begin position="176"/>
        <end position="197"/>
    </location>
</feature>
<protein>
    <submittedName>
        <fullName evidence="2">Uncharacterized protein</fullName>
    </submittedName>
</protein>
<sequence>MSARYAGAWSPLEFVEPALITAVAVLCGLLAVKLRSGRDWARRIVVITTAIVLAVAILTGAGTNPGTGIVGTLLFALLLVMLLLRPTRDWCDCDAPRHSPKIDSAAQPPYQVVASLLILWTATAIALYAGSAALLALAGDEANMAEEGLARIAGAAMLLALVQGALNIGFSFHRNWARWSTIILAAAYAAWLLIAAILNLTEDGPGPDLLLALLSLVPLALIASMASRESRKWCRRAAPES</sequence>
<feature type="transmembrane region" description="Helical" evidence="1">
    <location>
        <begin position="112"/>
        <end position="137"/>
    </location>
</feature>
<feature type="transmembrane region" description="Helical" evidence="1">
    <location>
        <begin position="209"/>
        <end position="226"/>
    </location>
</feature>
<dbReference type="EMBL" id="BSDT01000001">
    <property type="protein sequence ID" value="GLI40570.1"/>
    <property type="molecule type" value="Genomic_DNA"/>
</dbReference>
<keyword evidence="3" id="KW-1185">Reference proteome</keyword>
<feature type="transmembrane region" description="Helical" evidence="1">
    <location>
        <begin position="67"/>
        <end position="84"/>
    </location>
</feature>
<evidence type="ECO:0000256" key="1">
    <source>
        <dbReference type="SAM" id="Phobius"/>
    </source>
</evidence>
<feature type="transmembrane region" description="Helical" evidence="1">
    <location>
        <begin position="44"/>
        <end position="61"/>
    </location>
</feature>
<dbReference type="RefSeq" id="WP_270117261.1">
    <property type="nucleotide sequence ID" value="NZ_BAAAOL010000009.1"/>
</dbReference>
<evidence type="ECO:0000313" key="3">
    <source>
        <dbReference type="Proteomes" id="UP001144313"/>
    </source>
</evidence>
<gene>
    <name evidence="2" type="ORF">GALLR39Z86_04200</name>
</gene>
<evidence type="ECO:0000313" key="2">
    <source>
        <dbReference type="EMBL" id="GLI40570.1"/>
    </source>
</evidence>
<feature type="transmembrane region" description="Helical" evidence="1">
    <location>
        <begin position="14"/>
        <end position="32"/>
    </location>
</feature>
<feature type="transmembrane region" description="Helical" evidence="1">
    <location>
        <begin position="149"/>
        <end position="169"/>
    </location>
</feature>
<keyword evidence="1" id="KW-0472">Membrane</keyword>
<organism evidence="2 3">
    <name type="scientific">Glycomyces algeriensis</name>
    <dbReference type="NCBI Taxonomy" id="256037"/>
    <lineage>
        <taxon>Bacteria</taxon>
        <taxon>Bacillati</taxon>
        <taxon>Actinomycetota</taxon>
        <taxon>Actinomycetes</taxon>
        <taxon>Glycomycetales</taxon>
        <taxon>Glycomycetaceae</taxon>
        <taxon>Glycomyces</taxon>
    </lineage>
</organism>
<reference evidence="2" key="1">
    <citation type="submission" date="2022-12" db="EMBL/GenBank/DDBJ databases">
        <title>Reference genome sequencing for broad-spectrum identification of bacterial and archaeal isolates by mass spectrometry.</title>
        <authorList>
            <person name="Sekiguchi Y."/>
            <person name="Tourlousse D.M."/>
        </authorList>
    </citation>
    <scope>NUCLEOTIDE SEQUENCE</scope>
    <source>
        <strain evidence="2">LLR39Z86</strain>
    </source>
</reference>